<proteinExistence type="predicted"/>
<accession>E6UJC3</accession>
<dbReference type="Proteomes" id="UP000006919">
    <property type="component" value="Plasmid pRUMAL01"/>
</dbReference>
<gene>
    <name evidence="1" type="ordered locus">Rumal_3306</name>
</gene>
<evidence type="ECO:0000313" key="1">
    <source>
        <dbReference type="EMBL" id="ADU23769.1"/>
    </source>
</evidence>
<evidence type="ECO:0000313" key="2">
    <source>
        <dbReference type="Proteomes" id="UP000006919"/>
    </source>
</evidence>
<sequence length="426" mass="47965">MKELTENYCKTGTDNMSDFYNILDTMDSRTSYRKIRMDLITLLHICDEHDLAQFSIDPNIVPNDMWPIIPMNPRNEVEEVLLLNKNRAVPNHDPSCAELKKEIDSMGALVSFDDGGTSIVMPLSAWAYKDLADRTGILCANISKKSINKSRWLSENLTEATVTLTIRESEDGSMRKIFAVRGRVFEGQNQGPFIRRAQTILEKDIGLGIAECRHWEITNESINVVFTFPEKTGEIRDMYPELPDDITPIVDIYTSDVGKSAFHVTSGFMIGKTRIVSKDGTVCAEHNKHFKMSSVMKKVQDCIFKQYNAVPKELARLLGIELTDMAAAIDEVINFTCIEKRAGMKYVVQHIKTLLCTELSLGTYTAYDLVTALISSPSRLIMTKKVSGDPKVIPESTLKVLNEALSKAIYCPFECETVDYDLTPEE</sequence>
<dbReference type="EMBL" id="CP002404">
    <property type="protein sequence ID" value="ADU23769.1"/>
    <property type="molecule type" value="Genomic_DNA"/>
</dbReference>
<dbReference type="AlphaFoldDB" id="E6UJC3"/>
<geneLocation type="plasmid" evidence="1 2">
    <name>pRUMAL01</name>
</geneLocation>
<name>E6UJC3_RUMA7</name>
<dbReference type="RefSeq" id="WP_013483319.1">
    <property type="nucleotide sequence ID" value="NC_014824.1"/>
</dbReference>
<dbReference type="HOGENOM" id="CLU_643863_0_0_9"/>
<organism evidence="1 2">
    <name type="scientific">Ruminococcus albus (strain ATCC 27210 / DSM 20455 / JCM 14654 / NCDO 2250 / 7)</name>
    <dbReference type="NCBI Taxonomy" id="697329"/>
    <lineage>
        <taxon>Bacteria</taxon>
        <taxon>Bacillati</taxon>
        <taxon>Bacillota</taxon>
        <taxon>Clostridia</taxon>
        <taxon>Eubacteriales</taxon>
        <taxon>Oscillospiraceae</taxon>
        <taxon>Ruminococcus</taxon>
    </lineage>
</organism>
<protein>
    <submittedName>
        <fullName evidence="1">Uncharacterized protein</fullName>
    </submittedName>
</protein>
<dbReference type="KEGG" id="ral:Rumal_3306"/>
<reference evidence="2" key="1">
    <citation type="journal article" date="2011" name="J. Bacteriol.">
        <title>Complete genome of the cellulolytic ruminal bacterium Ruminococcus albus 7.</title>
        <authorList>
            <person name="Suen G."/>
            <person name="Stevenson D.M."/>
            <person name="Bruce D.C."/>
            <person name="Chertkov O."/>
            <person name="Copeland A."/>
            <person name="Cheng J.F."/>
            <person name="Detter C."/>
            <person name="Detter J.C."/>
            <person name="Goodwin L.A."/>
            <person name="Han C.S."/>
            <person name="Hauser L.J."/>
            <person name="Ivanova N.N."/>
            <person name="Kyrpides N.C."/>
            <person name="Land M.L."/>
            <person name="Lapidus A."/>
            <person name="Lucas S."/>
            <person name="Ovchinnikova G."/>
            <person name="Pitluck S."/>
            <person name="Tapia R."/>
            <person name="Woyke T."/>
            <person name="Boyum J."/>
            <person name="Mead D."/>
            <person name="Weimer P.J."/>
        </authorList>
    </citation>
    <scope>NUCLEOTIDE SEQUENCE [LARGE SCALE GENOMIC DNA]</scope>
    <source>
        <strain evidence="2">ATCC 27210 / DSM 20455 / JCM 14654 / NCDO 2250 / 7</strain>
        <plasmid evidence="2">pRUMAL01</plasmid>
    </source>
</reference>
<keyword evidence="1" id="KW-0614">Plasmid</keyword>